<organism evidence="1">
    <name type="scientific">Rhipicephalus microplus</name>
    <name type="common">Cattle tick</name>
    <name type="synonym">Boophilus microplus</name>
    <dbReference type="NCBI Taxonomy" id="6941"/>
    <lineage>
        <taxon>Eukaryota</taxon>
        <taxon>Metazoa</taxon>
        <taxon>Ecdysozoa</taxon>
        <taxon>Arthropoda</taxon>
        <taxon>Chelicerata</taxon>
        <taxon>Arachnida</taxon>
        <taxon>Acari</taxon>
        <taxon>Parasitiformes</taxon>
        <taxon>Ixodida</taxon>
        <taxon>Ixodoidea</taxon>
        <taxon>Ixodidae</taxon>
        <taxon>Rhipicephalinae</taxon>
        <taxon>Rhipicephalus</taxon>
        <taxon>Boophilus</taxon>
    </lineage>
</organism>
<proteinExistence type="predicted"/>
<name>A0A6G5AFI9_RHIMP</name>
<accession>A0A6G5AFI9</accession>
<dbReference type="AlphaFoldDB" id="A0A6G5AFI9"/>
<sequence length="100" mass="11012">MSNSNGRSRSSFSALGGVITFQWRIGSMSCVFQWQIESSRRSPITPWSKNFCSAEIGGFDWKFKCAPAFHPITNECPENALHSLATSRASSLVRSPTAPI</sequence>
<reference evidence="1" key="1">
    <citation type="submission" date="2020-03" db="EMBL/GenBank/DDBJ databases">
        <title>A transcriptome and proteome of the tick Rhipicephalus microplus shaped by the genetic composition of its hosts and developmental stage.</title>
        <authorList>
            <person name="Garcia G.R."/>
            <person name="Ribeiro J.M.C."/>
            <person name="Maruyama S.R."/>
            <person name="Gardinasse L.G."/>
            <person name="Nelson K."/>
            <person name="Ferreira B.R."/>
            <person name="Andrade T.G."/>
            <person name="Santos I.K.F.M."/>
        </authorList>
    </citation>
    <scope>NUCLEOTIDE SEQUENCE</scope>
    <source>
        <strain evidence="1">NSGR</strain>
        <tissue evidence="1">Salivary glands</tissue>
    </source>
</reference>
<dbReference type="EMBL" id="GIKN01007411">
    <property type="protein sequence ID" value="NIE49684.1"/>
    <property type="molecule type" value="Transcribed_RNA"/>
</dbReference>
<protein>
    <submittedName>
        <fullName evidence="1">Uncharacterized protein</fullName>
    </submittedName>
</protein>
<evidence type="ECO:0000313" key="1">
    <source>
        <dbReference type="EMBL" id="NIE49684.1"/>
    </source>
</evidence>